<reference evidence="3 4" key="1">
    <citation type="journal article" date="2016" name="Sci. Rep.">
        <title>Peltaster fructicola genome reveals evolution from an invasive phytopathogen to an ectophytic parasite.</title>
        <authorList>
            <person name="Xu C."/>
            <person name="Chen H."/>
            <person name="Gleason M.L."/>
            <person name="Xu J.R."/>
            <person name="Liu H."/>
            <person name="Zhang R."/>
            <person name="Sun G."/>
        </authorList>
    </citation>
    <scope>NUCLEOTIDE SEQUENCE [LARGE SCALE GENOMIC DNA]</scope>
    <source>
        <strain evidence="3 4">LNHT1506</strain>
    </source>
</reference>
<organism evidence="3 4">
    <name type="scientific">Peltaster fructicola</name>
    <dbReference type="NCBI Taxonomy" id="286661"/>
    <lineage>
        <taxon>Eukaryota</taxon>
        <taxon>Fungi</taxon>
        <taxon>Dikarya</taxon>
        <taxon>Ascomycota</taxon>
        <taxon>Pezizomycotina</taxon>
        <taxon>Dothideomycetes</taxon>
        <taxon>Dothideomycetes incertae sedis</taxon>
        <taxon>Peltaster</taxon>
    </lineage>
</organism>
<sequence>MRLSLTISTLLSAVSAFSRKVPAQEILQTNDAAPTFDEPVAQDIPTIHESAVMARRIAELAAHGDLVTTFPTHSSSYIARNDFGAEALPSGLESSPIGMIEYLANCESGTGNPTMLAIDIATPYRNYQAGSNISLSIRWWPAEKNFYAASWWSKITGKAKRQDIPTPHTPAALPRISLHGRLERIPNRGLDGFYLAQCFVRKHPDSVYWQPNAPGAAHESHYVRFVVEQVYWFGGFGDRARIGWLPIEEWHSVTQREIDECRLPGEE</sequence>
<dbReference type="InterPro" id="IPR012349">
    <property type="entry name" value="Split_barrel_FMN-bd"/>
</dbReference>
<feature type="signal peptide" evidence="1">
    <location>
        <begin position="1"/>
        <end position="16"/>
    </location>
</feature>
<dbReference type="OrthoDB" id="2138282at2759"/>
<feature type="domain" description="CREG-like beta-barrel" evidence="2">
    <location>
        <begin position="45"/>
        <end position="251"/>
    </location>
</feature>
<proteinExistence type="predicted"/>
<dbReference type="PANTHER" id="PTHR37273">
    <property type="entry name" value="CHROMOSOME 8, WHOLE GENOME SHOTGUN SEQUENCE"/>
    <property type="match status" value="1"/>
</dbReference>
<dbReference type="Proteomes" id="UP000503462">
    <property type="component" value="Chromosome 4"/>
</dbReference>
<evidence type="ECO:0000259" key="2">
    <source>
        <dbReference type="Pfam" id="PF13883"/>
    </source>
</evidence>
<feature type="chain" id="PRO_5026309686" description="CREG-like beta-barrel domain-containing protein" evidence="1">
    <location>
        <begin position="17"/>
        <end position="267"/>
    </location>
</feature>
<dbReference type="AlphaFoldDB" id="A0A6H0Y2L5"/>
<evidence type="ECO:0000256" key="1">
    <source>
        <dbReference type="SAM" id="SignalP"/>
    </source>
</evidence>
<keyword evidence="4" id="KW-1185">Reference proteome</keyword>
<dbReference type="PANTHER" id="PTHR37273:SF1">
    <property type="entry name" value="ADL397C-AP"/>
    <property type="match status" value="1"/>
</dbReference>
<dbReference type="Pfam" id="PF13883">
    <property type="entry name" value="CREG_beta-barrel"/>
    <property type="match status" value="1"/>
</dbReference>
<gene>
    <name evidence="3" type="ORF">AMS68_006682</name>
</gene>
<dbReference type="Gene3D" id="2.30.110.10">
    <property type="entry name" value="Electron Transport, Fmn-binding Protein, Chain A"/>
    <property type="match status" value="1"/>
</dbReference>
<evidence type="ECO:0000313" key="4">
    <source>
        <dbReference type="Proteomes" id="UP000503462"/>
    </source>
</evidence>
<dbReference type="SUPFAM" id="SSF50475">
    <property type="entry name" value="FMN-binding split barrel"/>
    <property type="match status" value="1"/>
</dbReference>
<dbReference type="EMBL" id="CP051142">
    <property type="protein sequence ID" value="QIX01165.1"/>
    <property type="molecule type" value="Genomic_DNA"/>
</dbReference>
<keyword evidence="1" id="KW-0732">Signal</keyword>
<accession>A0A6H0Y2L5</accession>
<name>A0A6H0Y2L5_9PEZI</name>
<protein>
    <recommendedName>
        <fullName evidence="2">CREG-like beta-barrel domain-containing protein</fullName>
    </recommendedName>
</protein>
<evidence type="ECO:0000313" key="3">
    <source>
        <dbReference type="EMBL" id="QIX01165.1"/>
    </source>
</evidence>
<dbReference type="InterPro" id="IPR055343">
    <property type="entry name" value="CREG_beta-barrel"/>
</dbReference>